<comment type="caution">
    <text evidence="1">The sequence shown here is derived from an EMBL/GenBank/DDBJ whole genome shotgun (WGS) entry which is preliminary data.</text>
</comment>
<keyword evidence="2" id="KW-1185">Reference proteome</keyword>
<gene>
    <name evidence="1" type="ORF">MG293_005974</name>
</gene>
<reference evidence="1" key="1">
    <citation type="submission" date="2022-03" db="EMBL/GenBank/DDBJ databases">
        <title>Genomic analyses of argali, domestic sheep and their hybrids provide insights into chromosomal evolution, heterosis and genetic basis of agronomic traits.</title>
        <authorList>
            <person name="Li M."/>
        </authorList>
    </citation>
    <scope>NUCLEOTIDE SEQUENCE</scope>
    <source>
        <strain evidence="1">CAU-MHL-2022a</strain>
        <tissue evidence="1">Skin</tissue>
    </source>
</reference>
<dbReference type="Proteomes" id="UP001214576">
    <property type="component" value="Unassembled WGS sequence"/>
</dbReference>
<dbReference type="EMBL" id="JAKZEL010000003">
    <property type="protein sequence ID" value="KAI4545708.1"/>
    <property type="molecule type" value="Genomic_DNA"/>
</dbReference>
<protein>
    <submittedName>
        <fullName evidence="1">Uncharacterized protein</fullName>
    </submittedName>
</protein>
<organism evidence="1 2">
    <name type="scientific">Ovis ammon polii</name>
    <dbReference type="NCBI Taxonomy" id="230172"/>
    <lineage>
        <taxon>Eukaryota</taxon>
        <taxon>Metazoa</taxon>
        <taxon>Chordata</taxon>
        <taxon>Craniata</taxon>
        <taxon>Vertebrata</taxon>
        <taxon>Euteleostomi</taxon>
        <taxon>Mammalia</taxon>
        <taxon>Eutheria</taxon>
        <taxon>Laurasiatheria</taxon>
        <taxon>Artiodactyla</taxon>
        <taxon>Ruminantia</taxon>
        <taxon>Pecora</taxon>
        <taxon>Bovidae</taxon>
        <taxon>Caprinae</taxon>
        <taxon>Ovis</taxon>
    </lineage>
</organism>
<sequence>MMMFSEALEYVNLKMSHGKSEGHVHKSTYDCIHVCVNYFHRNSDQTYGKPYVPGGKASGSSYISILDFSVRGCDLGLLSFLINMHSFGDLILLWFYPHLYVDSKISLNFSYLSFRMTSPAAYVPDT</sequence>
<evidence type="ECO:0000313" key="1">
    <source>
        <dbReference type="EMBL" id="KAI4545708.1"/>
    </source>
</evidence>
<proteinExistence type="predicted"/>
<name>A0AAD4UGB4_OVIAM</name>
<accession>A0AAD4UGB4</accession>
<evidence type="ECO:0000313" key="2">
    <source>
        <dbReference type="Proteomes" id="UP001214576"/>
    </source>
</evidence>
<dbReference type="AlphaFoldDB" id="A0AAD4UGB4"/>